<evidence type="ECO:0000256" key="6">
    <source>
        <dbReference type="ARBA" id="ARBA00023242"/>
    </source>
</evidence>
<evidence type="ECO:0000313" key="10">
    <source>
        <dbReference type="Proteomes" id="UP001595075"/>
    </source>
</evidence>
<feature type="compositionally biased region" description="Low complexity" evidence="8">
    <location>
        <begin position="113"/>
        <end position="129"/>
    </location>
</feature>
<keyword evidence="10" id="KW-1185">Reference proteome</keyword>
<reference evidence="9 10" key="1">
    <citation type="journal article" date="2024" name="Commun. Biol.">
        <title>Comparative genomic analysis of thermophilic fungi reveals convergent evolutionary adaptations and gene losses.</title>
        <authorList>
            <person name="Steindorff A.S."/>
            <person name="Aguilar-Pontes M.V."/>
            <person name="Robinson A.J."/>
            <person name="Andreopoulos B."/>
            <person name="LaButti K."/>
            <person name="Kuo A."/>
            <person name="Mondo S."/>
            <person name="Riley R."/>
            <person name="Otillar R."/>
            <person name="Haridas S."/>
            <person name="Lipzen A."/>
            <person name="Grimwood J."/>
            <person name="Schmutz J."/>
            <person name="Clum A."/>
            <person name="Reid I.D."/>
            <person name="Moisan M.C."/>
            <person name="Butler G."/>
            <person name="Nguyen T.T.M."/>
            <person name="Dewar K."/>
            <person name="Conant G."/>
            <person name="Drula E."/>
            <person name="Henrissat B."/>
            <person name="Hansel C."/>
            <person name="Singer S."/>
            <person name="Hutchinson M.I."/>
            <person name="de Vries R.P."/>
            <person name="Natvig D.O."/>
            <person name="Powell A.J."/>
            <person name="Tsang A."/>
            <person name="Grigoriev I.V."/>
        </authorList>
    </citation>
    <scope>NUCLEOTIDE SEQUENCE [LARGE SCALE GENOMIC DNA]</scope>
    <source>
        <strain evidence="9 10">CBS 494.80</strain>
    </source>
</reference>
<name>A0ABR4CDR7_9HELO</name>
<proteinExistence type="inferred from homology"/>
<feature type="compositionally biased region" description="Gly residues" evidence="8">
    <location>
        <begin position="7"/>
        <end position="19"/>
    </location>
</feature>
<feature type="region of interest" description="Disordered" evidence="8">
    <location>
        <begin position="113"/>
        <end position="152"/>
    </location>
</feature>
<evidence type="ECO:0000256" key="7">
    <source>
        <dbReference type="ARBA" id="ARBA00023306"/>
    </source>
</evidence>
<dbReference type="InterPro" id="IPR019440">
    <property type="entry name" value="MAU2"/>
</dbReference>
<gene>
    <name evidence="9" type="ORF">VTL71DRAFT_16192</name>
</gene>
<protein>
    <recommendedName>
        <fullName evidence="11">Cohesin loading factor</fullName>
    </recommendedName>
</protein>
<comment type="similarity">
    <text evidence="2">Belongs to the SCC4/mau-2 family.</text>
</comment>
<sequence>MSYQGGRPPGNGNGNGYWAGHGPPNQYITHDPRVQQTVSNGSQAQYSASVNPNHGRGAEQGQYWNQNSQVRNQNGQEQYINPNYTSNNPSYAPAPIQQQYQAAPQFISPAQLLQQQPPAQSRPPQQYPRNPEPSNGRSILNPAYINSPRMAAPSDPSHDLAMLLVSLAEEYFESAHSLAPSVVFSMTDGDVHAYEKLVATGLGCLETALKNVRLPPRLEANIRLRYAGVLFEETENHMEGETALSQGIALCERNHYYDLKYAMQFLLAKFMAKKNPKASMKALEGHISESEVYQHYPWVYVFRLLRASYSLDSGIATENHAAISNLNAVTDLAEHQRDHAIHLTASLMKAIAYMKRSGTEAMENIQSSIAAAWRYQTESSCRIPQLVGLTHILAVACSIRQGNSKGMVEDLKKMQSMMDDALKDPAWSTTSDVISVPIKRTPKSSQIVSSDTRSVLGIREDGDDNLMMCMLNKKDTYSITYLLSGMVLLHKNSADQKGFKFLKAGLDLLEADTRTSKKSAGLLPELISQRRWRGQILCYFRVYMAFCSAGLGDWSETKRHIDDLMSTSRSFDIAPTGPLEILALYLTGVYYQGIGDLDRALDIFQDAKFALPAVKGSITTSADQLHRDISLLAALNTLWILQESSRQDFNKNTALIEKLKPYCEHHPSIDIQTAFNLVWATVPTNPPAQVYQIKNYLRAALGGASATANTQFLCITLNVMCSRFFSNVVGDQAEKSAMAASTQATNSGNVLWRSVADGMLAQCYEVQGKKELAQQTLRQAQYFAQKAAPASSSS</sequence>
<dbReference type="Proteomes" id="UP001595075">
    <property type="component" value="Unassembled WGS sequence"/>
</dbReference>
<evidence type="ECO:0000256" key="4">
    <source>
        <dbReference type="ARBA" id="ARBA00022776"/>
    </source>
</evidence>
<comment type="subcellular location">
    <subcellularLocation>
        <location evidence="1">Nucleus</location>
    </subcellularLocation>
</comment>
<comment type="caution">
    <text evidence="9">The sequence shown here is derived from an EMBL/GenBank/DDBJ whole genome shotgun (WGS) entry which is preliminary data.</text>
</comment>
<keyword evidence="3" id="KW-0132">Cell division</keyword>
<evidence type="ECO:0000256" key="2">
    <source>
        <dbReference type="ARBA" id="ARBA00008585"/>
    </source>
</evidence>
<evidence type="ECO:0000256" key="5">
    <source>
        <dbReference type="ARBA" id="ARBA00022829"/>
    </source>
</evidence>
<dbReference type="PANTHER" id="PTHR21394">
    <property type="entry name" value="MAU2 CHROMATID COHESION FACTOR HOMOLOG"/>
    <property type="match status" value="1"/>
</dbReference>
<evidence type="ECO:0000256" key="3">
    <source>
        <dbReference type="ARBA" id="ARBA00022618"/>
    </source>
</evidence>
<keyword evidence="4" id="KW-0498">Mitosis</keyword>
<evidence type="ECO:0000256" key="8">
    <source>
        <dbReference type="SAM" id="MobiDB-lite"/>
    </source>
</evidence>
<feature type="compositionally biased region" description="Polar residues" evidence="8">
    <location>
        <begin position="34"/>
        <end position="52"/>
    </location>
</feature>
<feature type="region of interest" description="Disordered" evidence="8">
    <location>
        <begin position="1"/>
        <end position="60"/>
    </location>
</feature>
<keyword evidence="5" id="KW-0159">Chromosome partition</keyword>
<dbReference type="EMBL" id="JAZHXI010000009">
    <property type="protein sequence ID" value="KAL2068094.1"/>
    <property type="molecule type" value="Genomic_DNA"/>
</dbReference>
<organism evidence="9 10">
    <name type="scientific">Oculimacula yallundae</name>
    <dbReference type="NCBI Taxonomy" id="86028"/>
    <lineage>
        <taxon>Eukaryota</taxon>
        <taxon>Fungi</taxon>
        <taxon>Dikarya</taxon>
        <taxon>Ascomycota</taxon>
        <taxon>Pezizomycotina</taxon>
        <taxon>Leotiomycetes</taxon>
        <taxon>Helotiales</taxon>
        <taxon>Ploettnerulaceae</taxon>
        <taxon>Oculimacula</taxon>
    </lineage>
</organism>
<evidence type="ECO:0000313" key="9">
    <source>
        <dbReference type="EMBL" id="KAL2068094.1"/>
    </source>
</evidence>
<evidence type="ECO:0008006" key="11">
    <source>
        <dbReference type="Google" id="ProtNLM"/>
    </source>
</evidence>
<keyword evidence="6" id="KW-0539">Nucleus</keyword>
<dbReference type="Pfam" id="PF10345">
    <property type="entry name" value="Cohesin_load"/>
    <property type="match status" value="1"/>
</dbReference>
<accession>A0ABR4CDR7</accession>
<evidence type="ECO:0000256" key="1">
    <source>
        <dbReference type="ARBA" id="ARBA00004123"/>
    </source>
</evidence>
<keyword evidence="7" id="KW-0131">Cell cycle</keyword>